<dbReference type="InterPro" id="IPR018955">
    <property type="entry name" value="BCDHK/PDK_N"/>
</dbReference>
<comment type="catalytic activity">
    <reaction evidence="7">
        <text>L-seryl-[pyruvate dehydrogenase E1 alpha subunit] + ATP = O-phospho-L-seryl-[pyruvate dehydrogenase E1 alpha subunit] + ADP + H(+)</text>
        <dbReference type="Rhea" id="RHEA:23052"/>
        <dbReference type="Rhea" id="RHEA-COMP:13689"/>
        <dbReference type="Rhea" id="RHEA-COMP:13690"/>
        <dbReference type="ChEBI" id="CHEBI:15378"/>
        <dbReference type="ChEBI" id="CHEBI:29999"/>
        <dbReference type="ChEBI" id="CHEBI:30616"/>
        <dbReference type="ChEBI" id="CHEBI:83421"/>
        <dbReference type="ChEBI" id="CHEBI:456216"/>
        <dbReference type="EC" id="2.7.11.2"/>
    </reaction>
</comment>
<dbReference type="InterPro" id="IPR003594">
    <property type="entry name" value="HATPase_dom"/>
</dbReference>
<dbReference type="SUPFAM" id="SSF55874">
    <property type="entry name" value="ATPase domain of HSP90 chaperone/DNA topoisomerase II/histidine kinase"/>
    <property type="match status" value="1"/>
</dbReference>
<sequence length="596" mass="66213">MSQHSLVRIPIMKGSSTRSSCLWAQRRRMQRISPTTTTSRFFSSATTSSGAWTSVAVPRQWNQSLTEPTAFGTPNNNSRRRRPLSSVAAMPPPDNMFSLFSTSTTAAATTTTTAAVTLEQPPTAQLSLEADPETLLKTLGMKAEDVWDWAQRKPTPLRLADMYKYAANPDFRIPNAVFLHTELPIRIAQRAVDLLTLPFGLSEAAPIRQVACTYIRYLHTLLSTPVPKTVAEEEHFTQVLQSFVLDRSSIPHAIAEGLAIWQSQELDHGAKPDPERYHEMEEALYRFFTARVGLRFLTEHHVLSNPRLQDAEEPSDLRQVTCMFEQDAHDQADTVGCIQSHTDLAKEVKRVADLVREQCAAEWGRPAPPIEIVNCTTTDNKHDDEFTYVPHHLQYMMMELLKNSVRATLRHQERHGAKAAGPIRVVLVKGAEDVTIKVADKAGGIPRSRMAQIWKFAHSTDVDGSSTADPNAPMLSHSVSGAQLRGFGLPITRIYARYFGGELTLKSMEGYGLDAYLHLPRLGKSGEHLPSRVRASPGELDSLPLSSSSSISSYGRFWSMGSSRNFSSSAMSRQHALEDEEIRSQLLALVNGGQRL</sequence>
<gene>
    <name evidence="11" type="ORF">ACOF00016_LOCUS1578</name>
</gene>
<organism evidence="11">
    <name type="scientific">Amphora coffeiformis</name>
    <dbReference type="NCBI Taxonomy" id="265554"/>
    <lineage>
        <taxon>Eukaryota</taxon>
        <taxon>Sar</taxon>
        <taxon>Stramenopiles</taxon>
        <taxon>Ochrophyta</taxon>
        <taxon>Bacillariophyta</taxon>
        <taxon>Bacillariophyceae</taxon>
        <taxon>Bacillariophycidae</taxon>
        <taxon>Thalassiophysales</taxon>
        <taxon>Catenulaceae</taxon>
        <taxon>Amphora</taxon>
    </lineage>
</organism>
<dbReference type="Gene3D" id="3.30.565.10">
    <property type="entry name" value="Histidine kinase-like ATPase, C-terminal domain"/>
    <property type="match status" value="1"/>
</dbReference>
<dbReference type="Pfam" id="PF02518">
    <property type="entry name" value="HATPase_c"/>
    <property type="match status" value="1"/>
</dbReference>
<evidence type="ECO:0000256" key="3">
    <source>
        <dbReference type="ARBA" id="ARBA00022741"/>
    </source>
</evidence>
<keyword evidence="2 8" id="KW-0808">Transferase</keyword>
<evidence type="ECO:0000256" key="1">
    <source>
        <dbReference type="ARBA" id="ARBA00006155"/>
    </source>
</evidence>
<keyword evidence="3 8" id="KW-0547">Nucleotide-binding</keyword>
<dbReference type="PROSITE" id="PS50109">
    <property type="entry name" value="HIS_KIN"/>
    <property type="match status" value="1"/>
</dbReference>
<accession>A0A7S3P435</accession>
<dbReference type="GO" id="GO:0004740">
    <property type="term" value="F:pyruvate dehydrogenase (acetyl-transferring) kinase activity"/>
    <property type="evidence" value="ECO:0007669"/>
    <property type="project" value="UniProtKB-EC"/>
</dbReference>
<dbReference type="GO" id="GO:0005759">
    <property type="term" value="C:mitochondrial matrix"/>
    <property type="evidence" value="ECO:0007669"/>
    <property type="project" value="UniProtKB-SubCell"/>
</dbReference>
<evidence type="ECO:0000313" key="11">
    <source>
        <dbReference type="EMBL" id="CAE0403369.1"/>
    </source>
</evidence>
<dbReference type="InterPro" id="IPR005467">
    <property type="entry name" value="His_kinase_dom"/>
</dbReference>
<proteinExistence type="inferred from homology"/>
<protein>
    <recommendedName>
        <fullName evidence="8">Protein-serine/threonine kinase</fullName>
        <ecNumber evidence="8">2.7.11.-</ecNumber>
    </recommendedName>
</protein>
<evidence type="ECO:0000256" key="8">
    <source>
        <dbReference type="RuleBase" id="RU366032"/>
    </source>
</evidence>
<evidence type="ECO:0000256" key="7">
    <source>
        <dbReference type="ARBA" id="ARBA00048201"/>
    </source>
</evidence>
<dbReference type="GO" id="GO:0010906">
    <property type="term" value="P:regulation of glucose metabolic process"/>
    <property type="evidence" value="ECO:0007669"/>
    <property type="project" value="TreeGrafter"/>
</dbReference>
<feature type="domain" description="Histidine kinase" evidence="10">
    <location>
        <begin position="393"/>
        <end position="523"/>
    </location>
</feature>
<evidence type="ECO:0000256" key="6">
    <source>
        <dbReference type="ARBA" id="ARBA00023128"/>
    </source>
</evidence>
<evidence type="ECO:0000259" key="10">
    <source>
        <dbReference type="PROSITE" id="PS50109"/>
    </source>
</evidence>
<comment type="subcellular location">
    <subcellularLocation>
        <location evidence="8">Mitochondrion matrix</location>
    </subcellularLocation>
</comment>
<evidence type="ECO:0000256" key="9">
    <source>
        <dbReference type="SAM" id="MobiDB-lite"/>
    </source>
</evidence>
<dbReference type="EC" id="2.7.11.-" evidence="8"/>
<dbReference type="SUPFAM" id="SSF69012">
    <property type="entry name" value="alpha-ketoacid dehydrogenase kinase, N-terminal domain"/>
    <property type="match status" value="1"/>
</dbReference>
<evidence type="ECO:0000256" key="2">
    <source>
        <dbReference type="ARBA" id="ARBA00022679"/>
    </source>
</evidence>
<evidence type="ECO:0000256" key="5">
    <source>
        <dbReference type="ARBA" id="ARBA00022840"/>
    </source>
</evidence>
<dbReference type="EMBL" id="HBIM01001805">
    <property type="protein sequence ID" value="CAE0403369.1"/>
    <property type="molecule type" value="Transcribed_RNA"/>
</dbReference>
<keyword evidence="5 8" id="KW-0067">ATP-binding</keyword>
<feature type="region of interest" description="Disordered" evidence="9">
    <location>
        <begin position="65"/>
        <end position="85"/>
    </location>
</feature>
<dbReference type="PANTHER" id="PTHR11947:SF3">
    <property type="entry name" value="[PYRUVATE DEHYDROGENASE (ACETYL-TRANSFERRING)] KINASE, MITOCHONDRIAL"/>
    <property type="match status" value="1"/>
</dbReference>
<name>A0A7S3P435_9STRA</name>
<dbReference type="InterPro" id="IPR036890">
    <property type="entry name" value="HATPase_C_sf"/>
</dbReference>
<dbReference type="InterPro" id="IPR039028">
    <property type="entry name" value="BCKD/PDK"/>
</dbReference>
<dbReference type="GO" id="GO:0005524">
    <property type="term" value="F:ATP binding"/>
    <property type="evidence" value="ECO:0007669"/>
    <property type="project" value="UniProtKB-UniRule"/>
</dbReference>
<dbReference type="PANTHER" id="PTHR11947">
    <property type="entry name" value="PYRUVATE DEHYDROGENASE KINASE"/>
    <property type="match status" value="1"/>
</dbReference>
<keyword evidence="4 8" id="KW-0418">Kinase</keyword>
<dbReference type="Gene3D" id="1.20.140.20">
    <property type="entry name" value="Alpha-ketoacid/pyruvate dehydrogenase kinase, N-terminal domain"/>
    <property type="match status" value="1"/>
</dbReference>
<dbReference type="SMART" id="SM00387">
    <property type="entry name" value="HATPase_c"/>
    <property type="match status" value="1"/>
</dbReference>
<reference evidence="11" key="1">
    <citation type="submission" date="2021-01" db="EMBL/GenBank/DDBJ databases">
        <authorList>
            <person name="Corre E."/>
            <person name="Pelletier E."/>
            <person name="Niang G."/>
            <person name="Scheremetjew M."/>
            <person name="Finn R."/>
            <person name="Kale V."/>
            <person name="Holt S."/>
            <person name="Cochrane G."/>
            <person name="Meng A."/>
            <person name="Brown T."/>
            <person name="Cohen L."/>
        </authorList>
    </citation>
    <scope>NUCLEOTIDE SEQUENCE</scope>
    <source>
        <strain evidence="11">CCMP127</strain>
    </source>
</reference>
<dbReference type="Pfam" id="PF10436">
    <property type="entry name" value="BCDHK_Adom3"/>
    <property type="match status" value="1"/>
</dbReference>
<dbReference type="InterPro" id="IPR036784">
    <property type="entry name" value="AK/P_DHK_N_sf"/>
</dbReference>
<keyword evidence="6 8" id="KW-0496">Mitochondrion</keyword>
<dbReference type="AlphaFoldDB" id="A0A7S3P435"/>
<comment type="similarity">
    <text evidence="1 8">Belongs to the PDK/BCKDK protein kinase family.</text>
</comment>
<evidence type="ECO:0000256" key="4">
    <source>
        <dbReference type="ARBA" id="ARBA00022777"/>
    </source>
</evidence>